<dbReference type="PANTHER" id="PTHR10000:SF8">
    <property type="entry name" value="HAD SUPERFAMILY HYDROLASE-LIKE, TYPE 3"/>
    <property type="match status" value="1"/>
</dbReference>
<dbReference type="SUPFAM" id="SSF56784">
    <property type="entry name" value="HAD-like"/>
    <property type="match status" value="1"/>
</dbReference>
<dbReference type="Gene3D" id="3.40.50.1000">
    <property type="entry name" value="HAD superfamily/HAD-like"/>
    <property type="match status" value="1"/>
</dbReference>
<keyword evidence="2" id="KW-1185">Reference proteome</keyword>
<dbReference type="PANTHER" id="PTHR10000">
    <property type="entry name" value="PHOSPHOSERINE PHOSPHATASE"/>
    <property type="match status" value="1"/>
</dbReference>
<dbReference type="Gene3D" id="3.30.1240.10">
    <property type="match status" value="1"/>
</dbReference>
<accession>A0ABP3NI00</accession>
<protein>
    <submittedName>
        <fullName evidence="1">Cof-type HAD-IIB family hydrolase</fullName>
    </submittedName>
</protein>
<reference evidence="2" key="1">
    <citation type="journal article" date="2019" name="Int. J. Syst. Evol. Microbiol.">
        <title>The Global Catalogue of Microorganisms (GCM) 10K type strain sequencing project: providing services to taxonomists for standard genome sequencing and annotation.</title>
        <authorList>
            <consortium name="The Broad Institute Genomics Platform"/>
            <consortium name="The Broad Institute Genome Sequencing Center for Infectious Disease"/>
            <person name="Wu L."/>
            <person name="Ma J."/>
        </authorList>
    </citation>
    <scope>NUCLEOTIDE SEQUENCE [LARGE SCALE GENOMIC DNA]</scope>
    <source>
        <strain evidence="2">JCM 10303</strain>
    </source>
</reference>
<dbReference type="EMBL" id="BAAAGS010000036">
    <property type="protein sequence ID" value="GAA0543492.1"/>
    <property type="molecule type" value="Genomic_DNA"/>
</dbReference>
<dbReference type="Pfam" id="PF08282">
    <property type="entry name" value="Hydrolase_3"/>
    <property type="match status" value="1"/>
</dbReference>
<dbReference type="InterPro" id="IPR036412">
    <property type="entry name" value="HAD-like_sf"/>
</dbReference>
<dbReference type="GO" id="GO:0016787">
    <property type="term" value="F:hydrolase activity"/>
    <property type="evidence" value="ECO:0007669"/>
    <property type="project" value="UniProtKB-KW"/>
</dbReference>
<evidence type="ECO:0000313" key="1">
    <source>
        <dbReference type="EMBL" id="GAA0543492.1"/>
    </source>
</evidence>
<dbReference type="Proteomes" id="UP001500729">
    <property type="component" value="Unassembled WGS sequence"/>
</dbReference>
<gene>
    <name evidence="1" type="ORF">GCM10009533_48080</name>
</gene>
<dbReference type="InterPro" id="IPR023214">
    <property type="entry name" value="HAD_sf"/>
</dbReference>
<sequence>MAVIAETRTEFLVASSLDNALVAAGAGVTKRTRRAITRLCSGGGRFVLVTTRPLRSALELARQAGAQTLVCSGGGVVFDPWRERLLAAKMFSVQESRRLAAILRGRLDDVRLAFDSLGGCELDEDFRIGWADSPGLSWSERAEVSGPVTKVMVQSDSVPVAILAEKVRREIASMGAVAIPAPGFVDVLPVGVDHASHLRSLCRQGKASAATTVAFGAVPADLPLLDWSDIPVAMADADLESMDVAGYLAGPHDEEGVAEFIERLLGKQSL</sequence>
<proteinExistence type="predicted"/>
<name>A0ABP3NI00_SACER</name>
<evidence type="ECO:0000313" key="2">
    <source>
        <dbReference type="Proteomes" id="UP001500729"/>
    </source>
</evidence>
<organism evidence="1 2">
    <name type="scientific">Saccharopolyspora erythraea</name>
    <name type="common">Streptomyces erythraeus</name>
    <dbReference type="NCBI Taxonomy" id="1836"/>
    <lineage>
        <taxon>Bacteria</taxon>
        <taxon>Bacillati</taxon>
        <taxon>Actinomycetota</taxon>
        <taxon>Actinomycetes</taxon>
        <taxon>Pseudonocardiales</taxon>
        <taxon>Pseudonocardiaceae</taxon>
        <taxon>Saccharopolyspora</taxon>
    </lineage>
</organism>
<keyword evidence="1" id="KW-0378">Hydrolase</keyword>
<comment type="caution">
    <text evidence="1">The sequence shown here is derived from an EMBL/GenBank/DDBJ whole genome shotgun (WGS) entry which is preliminary data.</text>
</comment>